<feature type="domain" description="Endonuclease/exonuclease/phosphatase" evidence="2">
    <location>
        <begin position="25"/>
        <end position="273"/>
    </location>
</feature>
<dbReference type="InterPro" id="IPR013517">
    <property type="entry name" value="FG-GAP"/>
</dbReference>
<keyword evidence="1" id="KW-0732">Signal</keyword>
<dbReference type="SUPFAM" id="SSF56219">
    <property type="entry name" value="DNase I-like"/>
    <property type="match status" value="1"/>
</dbReference>
<dbReference type="Gene3D" id="2.130.10.130">
    <property type="entry name" value="Integrin alpha, N-terminal"/>
    <property type="match status" value="1"/>
</dbReference>
<dbReference type="EMBL" id="JBHTMK010000005">
    <property type="protein sequence ID" value="MFD1364347.1"/>
    <property type="molecule type" value="Genomic_DNA"/>
</dbReference>
<sequence length="913" mass="95544">MAGPAAPPAAAAVAPQGVVRVLDFNLCGGYIDGCRPEEAANDWADRIAGQVTSWDTDVATFQEVCDGQRQLLKNRLPGYRVAWWPGRTNHYGCGKWLVPGVTGNQDFGIAIFVRATALTAYDPMRFTPLWDQSRTSSAADAGRDSLLCAGANVDQRDALFCTVHLNSNLLDHGIPEAVTRMHTLANGRPVILAGDFNADATDPLLDPLYGGAAGTGAFREVDDADQGYFTSSCRHRAACRSGEPTTEAGTGQPPRKFDYMFGSAGQVRWVGGDTVAPGLSRPDHRILRGEATWATDTTAPATPVVDTAAVQREPDAATWIGAVDMVSGRFTADRIDDLIVRWWNGAVDLYPGRADGTLDTPRVIRSSRDGGWIDATDIAAGDFTGDGWDDLAVRWSRNSLFIYDGTAEGIGGSRSVLPVWSLDGVAEMIAGDVDGDLSDKRDSVVIRRANGSLGAFKVNGTTVGPTRELLPADALSDTRHIALGDAYGPGRGTTDGHDDLFLRLNSGSLYAFAGSASGFTGAAWQHLHSALSDGRNPIAGTVLGDFDGDGRDDLIVRSRRRPADDNAGIPSDDGRLHRFDLRADAVAEQTPLAPARFGWSDVTHFVVGAFASPGSSTELRRWSSGSITGVQAHDAAGQASYMRWDGVRDLAVANLVGDTRDDVVIRQGSGRVAVVATPFAAGDSAATPGTTVTAPVAGWCPGSDLAEVAAGDVVGDDRDDLVVRCADGAVRGYPVSAGLVAGDPVTVRAAGATGVLGVYVDRVDGRRAVILRTADGAATAAAETEPGRYAAPVPHVPAGTWAGSTDVVRDDATGSIYALWTTGGVTRYPAGAAPAPSATVIVRSYDEAGVDHYRYRIDGPVTGDAGWVDSRQGRGVVPLTGVSPGSHVLRVTAVDQAGNASAELTYPVVVPAA</sequence>
<evidence type="ECO:0000313" key="3">
    <source>
        <dbReference type="EMBL" id="MFD1364347.1"/>
    </source>
</evidence>
<dbReference type="InterPro" id="IPR005135">
    <property type="entry name" value="Endo/exonuclease/phosphatase"/>
</dbReference>
<name>A0ABW4A2J9_9ACTN</name>
<dbReference type="Gene3D" id="3.60.10.10">
    <property type="entry name" value="Endonuclease/exonuclease/phosphatase"/>
    <property type="match status" value="1"/>
</dbReference>
<reference evidence="4" key="1">
    <citation type="journal article" date="2019" name="Int. J. Syst. Evol. Microbiol.">
        <title>The Global Catalogue of Microorganisms (GCM) 10K type strain sequencing project: providing services to taxonomists for standard genome sequencing and annotation.</title>
        <authorList>
            <consortium name="The Broad Institute Genomics Platform"/>
            <consortium name="The Broad Institute Genome Sequencing Center for Infectious Disease"/>
            <person name="Wu L."/>
            <person name="Ma J."/>
        </authorList>
    </citation>
    <scope>NUCLEOTIDE SEQUENCE [LARGE SCALE GENOMIC DNA]</scope>
    <source>
        <strain evidence="4">CCM 7526</strain>
    </source>
</reference>
<dbReference type="RefSeq" id="WP_317791707.1">
    <property type="nucleotide sequence ID" value="NZ_AP028461.1"/>
</dbReference>
<evidence type="ECO:0000256" key="1">
    <source>
        <dbReference type="ARBA" id="ARBA00022729"/>
    </source>
</evidence>
<evidence type="ECO:0000259" key="2">
    <source>
        <dbReference type="Pfam" id="PF03372"/>
    </source>
</evidence>
<dbReference type="Pfam" id="PF03372">
    <property type="entry name" value="Exo_endo_phos"/>
    <property type="match status" value="1"/>
</dbReference>
<protein>
    <submittedName>
        <fullName evidence="3">FG-GAP-like repeat-containing protein</fullName>
    </submittedName>
</protein>
<comment type="caution">
    <text evidence="3">The sequence shown here is derived from an EMBL/GenBank/DDBJ whole genome shotgun (WGS) entry which is preliminary data.</text>
</comment>
<dbReference type="InterPro" id="IPR028994">
    <property type="entry name" value="Integrin_alpha_N"/>
</dbReference>
<dbReference type="Pfam" id="PF13517">
    <property type="entry name" value="FG-GAP_3"/>
    <property type="match status" value="1"/>
</dbReference>
<proteinExistence type="predicted"/>
<accession>A0ABW4A2J9</accession>
<dbReference type="SUPFAM" id="SSF69318">
    <property type="entry name" value="Integrin alpha N-terminal domain"/>
    <property type="match status" value="1"/>
</dbReference>
<evidence type="ECO:0000313" key="4">
    <source>
        <dbReference type="Proteomes" id="UP001597183"/>
    </source>
</evidence>
<keyword evidence="4" id="KW-1185">Reference proteome</keyword>
<dbReference type="InterPro" id="IPR036691">
    <property type="entry name" value="Endo/exonu/phosph_ase_sf"/>
</dbReference>
<gene>
    <name evidence="3" type="ORF">ACFQ5G_03200</name>
</gene>
<organism evidence="3 4">
    <name type="scientific">Actinoplanes sichuanensis</name>
    <dbReference type="NCBI Taxonomy" id="512349"/>
    <lineage>
        <taxon>Bacteria</taxon>
        <taxon>Bacillati</taxon>
        <taxon>Actinomycetota</taxon>
        <taxon>Actinomycetes</taxon>
        <taxon>Micromonosporales</taxon>
        <taxon>Micromonosporaceae</taxon>
        <taxon>Actinoplanes</taxon>
    </lineage>
</organism>
<dbReference type="Proteomes" id="UP001597183">
    <property type="component" value="Unassembled WGS sequence"/>
</dbReference>